<evidence type="ECO:0000256" key="3">
    <source>
        <dbReference type="ARBA" id="ARBA00022723"/>
    </source>
</evidence>
<dbReference type="EMBL" id="JAFBEE010000016">
    <property type="protein sequence ID" value="MBM7615711.1"/>
    <property type="molecule type" value="Genomic_DNA"/>
</dbReference>
<evidence type="ECO:0000256" key="11">
    <source>
        <dbReference type="SAM" id="MobiDB-lite"/>
    </source>
</evidence>
<dbReference type="PANTHER" id="PTHR32120:SF10">
    <property type="entry name" value="SMALL RIBOSOMAL SUBUNIT BIOGENESIS GTPASE RSGA"/>
    <property type="match status" value="1"/>
</dbReference>
<dbReference type="NCBIfam" id="TIGR00157">
    <property type="entry name" value="ribosome small subunit-dependent GTPase A"/>
    <property type="match status" value="1"/>
</dbReference>
<comment type="function">
    <text evidence="10">One of several proteins that assist in the late maturation steps of the functional core of the 30S ribosomal subunit. Helps release RbfA from mature subunits. May play a role in the assembly of ribosomal proteins into the subunit. Circularly permuted GTPase that catalyzes slow GTP hydrolysis, GTPase activity is stimulated by the 30S ribosomal subunit.</text>
</comment>
<evidence type="ECO:0000256" key="6">
    <source>
        <dbReference type="ARBA" id="ARBA00022801"/>
    </source>
</evidence>
<dbReference type="CDD" id="cd01854">
    <property type="entry name" value="YjeQ_EngC"/>
    <property type="match status" value="1"/>
</dbReference>
<dbReference type="InterPro" id="IPR010914">
    <property type="entry name" value="RsgA_GTPase_dom"/>
</dbReference>
<keyword evidence="8 10" id="KW-0694">RNA-binding</keyword>
<keyword evidence="7 10" id="KW-0862">Zinc</keyword>
<feature type="binding site" evidence="10">
    <location>
        <position position="317"/>
    </location>
    <ligand>
        <name>Zn(2+)</name>
        <dbReference type="ChEBI" id="CHEBI:29105"/>
    </ligand>
</feature>
<dbReference type="InterPro" id="IPR027417">
    <property type="entry name" value="P-loop_NTPase"/>
</dbReference>
<keyword evidence="6 10" id="KW-0378">Hydrolase</keyword>
<feature type="compositionally biased region" description="Basic residues" evidence="11">
    <location>
        <begin position="349"/>
        <end position="368"/>
    </location>
</feature>
<gene>
    <name evidence="10" type="primary">rsgA</name>
    <name evidence="14" type="ORF">JOC73_002285</name>
</gene>
<dbReference type="Gene3D" id="2.40.50.140">
    <property type="entry name" value="Nucleic acid-binding proteins"/>
    <property type="match status" value="1"/>
</dbReference>
<comment type="subunit">
    <text evidence="10">Monomer. Associates with 30S ribosomal subunit, binds 16S rRNA.</text>
</comment>
<dbReference type="RefSeq" id="WP_204403221.1">
    <property type="nucleotide sequence ID" value="NZ_JAFBEE010000016.1"/>
</dbReference>
<keyword evidence="15" id="KW-1185">Reference proteome</keyword>
<evidence type="ECO:0000313" key="14">
    <source>
        <dbReference type="EMBL" id="MBM7615711.1"/>
    </source>
</evidence>
<feature type="region of interest" description="Disordered" evidence="11">
    <location>
        <begin position="348"/>
        <end position="368"/>
    </location>
</feature>
<reference evidence="14 15" key="1">
    <citation type="submission" date="2021-01" db="EMBL/GenBank/DDBJ databases">
        <title>Genomic Encyclopedia of Type Strains, Phase IV (KMG-IV): sequencing the most valuable type-strain genomes for metagenomic binning, comparative biology and taxonomic classification.</title>
        <authorList>
            <person name="Goeker M."/>
        </authorList>
    </citation>
    <scope>NUCLEOTIDE SEQUENCE [LARGE SCALE GENOMIC DNA]</scope>
    <source>
        <strain evidence="14 15">DSM 25890</strain>
    </source>
</reference>
<dbReference type="SUPFAM" id="SSF52540">
    <property type="entry name" value="P-loop containing nucleoside triphosphate hydrolases"/>
    <property type="match status" value="1"/>
</dbReference>
<comment type="similarity">
    <text evidence="10">Belongs to the TRAFAC class YlqF/YawG GTPase family. RsgA subfamily.</text>
</comment>
<comment type="cofactor">
    <cofactor evidence="10">
        <name>Zn(2+)</name>
        <dbReference type="ChEBI" id="CHEBI:29105"/>
    </cofactor>
    <text evidence="10">Binds 1 zinc ion per subunit.</text>
</comment>
<name>A0ABS2NS97_9FIRM</name>
<evidence type="ECO:0000256" key="8">
    <source>
        <dbReference type="ARBA" id="ARBA00022884"/>
    </source>
</evidence>
<dbReference type="EC" id="3.6.1.-" evidence="10"/>
<dbReference type="InterPro" id="IPR004881">
    <property type="entry name" value="Ribosome_biogen_GTPase_RsgA"/>
</dbReference>
<evidence type="ECO:0000259" key="12">
    <source>
        <dbReference type="PROSITE" id="PS50936"/>
    </source>
</evidence>
<accession>A0ABS2NS97</accession>
<dbReference type="InterPro" id="IPR012340">
    <property type="entry name" value="NA-bd_OB-fold"/>
</dbReference>
<feature type="domain" description="CP-type G" evidence="13">
    <location>
        <begin position="126"/>
        <end position="281"/>
    </location>
</feature>
<keyword evidence="2 10" id="KW-0690">Ribosome biogenesis</keyword>
<keyword evidence="4 10" id="KW-0699">rRNA-binding</keyword>
<proteinExistence type="inferred from homology"/>
<evidence type="ECO:0000256" key="1">
    <source>
        <dbReference type="ARBA" id="ARBA00022490"/>
    </source>
</evidence>
<dbReference type="GO" id="GO:0016787">
    <property type="term" value="F:hydrolase activity"/>
    <property type="evidence" value="ECO:0007669"/>
    <property type="project" value="UniProtKB-KW"/>
</dbReference>
<evidence type="ECO:0000313" key="15">
    <source>
        <dbReference type="Proteomes" id="UP001314796"/>
    </source>
</evidence>
<evidence type="ECO:0000256" key="7">
    <source>
        <dbReference type="ARBA" id="ARBA00022833"/>
    </source>
</evidence>
<dbReference type="HAMAP" id="MF_01820">
    <property type="entry name" value="GTPase_RsgA"/>
    <property type="match status" value="1"/>
</dbReference>
<comment type="subcellular location">
    <subcellularLocation>
        <location evidence="10">Cytoplasm</location>
    </subcellularLocation>
</comment>
<protein>
    <recommendedName>
        <fullName evidence="10">Small ribosomal subunit biogenesis GTPase RsgA</fullName>
        <ecNumber evidence="10">3.6.1.-</ecNumber>
    </recommendedName>
</protein>
<dbReference type="PROSITE" id="PS51721">
    <property type="entry name" value="G_CP"/>
    <property type="match status" value="1"/>
</dbReference>
<feature type="binding site" evidence="10">
    <location>
        <position position="304"/>
    </location>
    <ligand>
        <name>Zn(2+)</name>
        <dbReference type="ChEBI" id="CHEBI:29105"/>
    </ligand>
</feature>
<keyword evidence="3 10" id="KW-0479">Metal-binding</keyword>
<sequence>MILNQNLKENINANERITLVQNQNLEQYGWNQNFEKQFELFKAKGYEVGRVVIEHKHIYRVLTKAGEVLAEISGKMRFQSTGQGEFPAVGDWVVVSLRPEENKATIHGVLPRKSKFSRKVAGRDVEEQIIAANFDTVLIVSSLNNDFNVRRIERYLTMAWESGGNPVIVLSKADLCDDIEERVSQLDAIAVGVPICIISSLEGRGLDEIRKYLGFGKTVAILGSSGVGKSTLINNLAGEEILAVQAIREDDDEGRHTTTHRQLVVLKDGGLIIDTPGMREFQIWEGSEGVQQTFGDIEELAQQCKFNDCSHKNEPGCAVQDAIENGSLAESRFQSYLKLQREIRFLENKKKKGVKGPHKMRGKSPTKR</sequence>
<comment type="caution">
    <text evidence="14">The sequence shown here is derived from an EMBL/GenBank/DDBJ whole genome shotgun (WGS) entry which is preliminary data.</text>
</comment>
<dbReference type="SUPFAM" id="SSF50249">
    <property type="entry name" value="Nucleic acid-binding proteins"/>
    <property type="match status" value="1"/>
</dbReference>
<feature type="domain" description="EngC GTPase" evidence="12">
    <location>
        <begin position="132"/>
        <end position="279"/>
    </location>
</feature>
<feature type="binding site" evidence="10">
    <location>
        <position position="311"/>
    </location>
    <ligand>
        <name>Zn(2+)</name>
        <dbReference type="ChEBI" id="CHEBI:29105"/>
    </ligand>
</feature>
<dbReference type="Pfam" id="PF03193">
    <property type="entry name" value="RsgA_GTPase"/>
    <property type="match status" value="1"/>
</dbReference>
<evidence type="ECO:0000256" key="2">
    <source>
        <dbReference type="ARBA" id="ARBA00022517"/>
    </source>
</evidence>
<organism evidence="14 15">
    <name type="scientific">Alkaliphilus hydrothermalis</name>
    <dbReference type="NCBI Taxonomy" id="1482730"/>
    <lineage>
        <taxon>Bacteria</taxon>
        <taxon>Bacillati</taxon>
        <taxon>Bacillota</taxon>
        <taxon>Clostridia</taxon>
        <taxon>Peptostreptococcales</taxon>
        <taxon>Natronincolaceae</taxon>
        <taxon>Alkaliphilus</taxon>
    </lineage>
</organism>
<dbReference type="InterPro" id="IPR030378">
    <property type="entry name" value="G_CP_dom"/>
</dbReference>
<evidence type="ECO:0000256" key="9">
    <source>
        <dbReference type="ARBA" id="ARBA00023134"/>
    </source>
</evidence>
<evidence type="ECO:0000259" key="13">
    <source>
        <dbReference type="PROSITE" id="PS51721"/>
    </source>
</evidence>
<dbReference type="Gene3D" id="1.10.40.50">
    <property type="entry name" value="Probable gtpase engc, domain 3"/>
    <property type="match status" value="1"/>
</dbReference>
<feature type="binding site" evidence="10">
    <location>
        <begin position="223"/>
        <end position="231"/>
    </location>
    <ligand>
        <name>GTP</name>
        <dbReference type="ChEBI" id="CHEBI:37565"/>
    </ligand>
</feature>
<keyword evidence="1 10" id="KW-0963">Cytoplasm</keyword>
<dbReference type="PANTHER" id="PTHR32120">
    <property type="entry name" value="SMALL RIBOSOMAL SUBUNIT BIOGENESIS GTPASE RSGA"/>
    <property type="match status" value="1"/>
</dbReference>
<dbReference type="Proteomes" id="UP001314796">
    <property type="component" value="Unassembled WGS sequence"/>
</dbReference>
<keyword evidence="5 10" id="KW-0547">Nucleotide-binding</keyword>
<evidence type="ECO:0000256" key="4">
    <source>
        <dbReference type="ARBA" id="ARBA00022730"/>
    </source>
</evidence>
<dbReference type="Gene3D" id="3.40.50.300">
    <property type="entry name" value="P-loop containing nucleotide triphosphate hydrolases"/>
    <property type="match status" value="1"/>
</dbReference>
<dbReference type="PROSITE" id="PS50936">
    <property type="entry name" value="ENGC_GTPASE"/>
    <property type="match status" value="1"/>
</dbReference>
<keyword evidence="9 10" id="KW-0342">GTP-binding</keyword>
<feature type="binding site" evidence="10">
    <location>
        <position position="309"/>
    </location>
    <ligand>
        <name>Zn(2+)</name>
        <dbReference type="ChEBI" id="CHEBI:29105"/>
    </ligand>
</feature>
<evidence type="ECO:0000256" key="10">
    <source>
        <dbReference type="HAMAP-Rule" id="MF_01820"/>
    </source>
</evidence>
<evidence type="ECO:0000256" key="5">
    <source>
        <dbReference type="ARBA" id="ARBA00022741"/>
    </source>
</evidence>
<feature type="binding site" evidence="10">
    <location>
        <begin position="171"/>
        <end position="174"/>
    </location>
    <ligand>
        <name>GTP</name>
        <dbReference type="ChEBI" id="CHEBI:37565"/>
    </ligand>
</feature>